<name>A0A0R2FHD0_9LACO</name>
<protein>
    <submittedName>
        <fullName evidence="1">Uncharacterized protein</fullName>
    </submittedName>
</protein>
<dbReference type="AlphaFoldDB" id="A0A0R2FHD0"/>
<dbReference type="Proteomes" id="UP000051442">
    <property type="component" value="Unassembled WGS sequence"/>
</dbReference>
<reference evidence="1 2" key="1">
    <citation type="journal article" date="2015" name="Genome Announc.">
        <title>Expanding the biotechnology potential of lactobacilli through comparative genomics of 213 strains and associated genera.</title>
        <authorList>
            <person name="Sun Z."/>
            <person name="Harris H.M."/>
            <person name="McCann A."/>
            <person name="Guo C."/>
            <person name="Argimon S."/>
            <person name="Zhang W."/>
            <person name="Yang X."/>
            <person name="Jeffery I.B."/>
            <person name="Cooney J.C."/>
            <person name="Kagawa T.F."/>
            <person name="Liu W."/>
            <person name="Song Y."/>
            <person name="Salvetti E."/>
            <person name="Wrobel A."/>
            <person name="Rasinkangas P."/>
            <person name="Parkhill J."/>
            <person name="Rea M.C."/>
            <person name="O'Sullivan O."/>
            <person name="Ritari J."/>
            <person name="Douillard F.P."/>
            <person name="Paul Ross R."/>
            <person name="Yang R."/>
            <person name="Briner A.E."/>
            <person name="Felis G.E."/>
            <person name="de Vos W.M."/>
            <person name="Barrangou R."/>
            <person name="Klaenhammer T.R."/>
            <person name="Caufield P.W."/>
            <person name="Cui Y."/>
            <person name="Zhang H."/>
            <person name="O'Toole P.W."/>
        </authorList>
    </citation>
    <scope>NUCLEOTIDE SEQUENCE [LARGE SCALE GENOMIC DNA]</scope>
    <source>
        <strain evidence="1 2">DSM 23365</strain>
    </source>
</reference>
<gene>
    <name evidence="1" type="ORF">FD14_GL000563</name>
</gene>
<organism evidence="1 2">
    <name type="scientific">Secundilactobacillus similis DSM 23365 = JCM 2765</name>
    <dbReference type="NCBI Taxonomy" id="1423804"/>
    <lineage>
        <taxon>Bacteria</taxon>
        <taxon>Bacillati</taxon>
        <taxon>Bacillota</taxon>
        <taxon>Bacilli</taxon>
        <taxon>Lactobacillales</taxon>
        <taxon>Lactobacillaceae</taxon>
        <taxon>Secundilactobacillus</taxon>
    </lineage>
</organism>
<dbReference type="EMBL" id="AYZM01000087">
    <property type="protein sequence ID" value="KRN23812.1"/>
    <property type="molecule type" value="Genomic_DNA"/>
</dbReference>
<comment type="caution">
    <text evidence="1">The sequence shown here is derived from an EMBL/GenBank/DDBJ whole genome shotgun (WGS) entry which is preliminary data.</text>
</comment>
<evidence type="ECO:0000313" key="2">
    <source>
        <dbReference type="Proteomes" id="UP000051442"/>
    </source>
</evidence>
<keyword evidence="2" id="KW-1185">Reference proteome</keyword>
<sequence length="93" mass="11466">MPKALRGTWRAPHDKIFHSKIVNGANYSRVYSNDPGFLNRTKYRYLGNHYYKVSGYEPIYSKSTEVRYFKWVNRHYIKTNNQWSKHYWITWRK</sequence>
<evidence type="ECO:0000313" key="1">
    <source>
        <dbReference type="EMBL" id="KRN23812.1"/>
    </source>
</evidence>
<accession>A0A0R2FHD0</accession>
<dbReference type="PATRIC" id="fig|1423804.4.peg.608"/>
<proteinExistence type="predicted"/>